<dbReference type="WBParaSite" id="scf7180000423471.g11069">
    <property type="protein sequence ID" value="scf7180000423471.g11069"/>
    <property type="gene ID" value="scf7180000423471.g11069"/>
</dbReference>
<dbReference type="InterPro" id="IPR027417">
    <property type="entry name" value="P-loop_NTPase"/>
</dbReference>
<evidence type="ECO:0000256" key="5">
    <source>
        <dbReference type="ARBA" id="ARBA00022806"/>
    </source>
</evidence>
<dbReference type="CDD" id="cd18793">
    <property type="entry name" value="SF2_C_SNF"/>
    <property type="match status" value="1"/>
</dbReference>
<evidence type="ECO:0000313" key="10">
    <source>
        <dbReference type="Proteomes" id="UP000887560"/>
    </source>
</evidence>
<evidence type="ECO:0000256" key="2">
    <source>
        <dbReference type="ARBA" id="ARBA00007025"/>
    </source>
</evidence>
<keyword evidence="6" id="KW-0067">ATP-binding</keyword>
<dbReference type="PANTHER" id="PTHR45797:SF3">
    <property type="entry name" value="TRANSCRIPTIONAL REGULATOR ATRX HOMOLOG"/>
    <property type="match status" value="1"/>
</dbReference>
<feature type="domain" description="Helicase C-terminal" evidence="9">
    <location>
        <begin position="94"/>
        <end position="279"/>
    </location>
</feature>
<accession>A0A915P8Y1</accession>
<protein>
    <submittedName>
        <fullName evidence="11">Helicase C-terminal domain-containing protein</fullName>
    </submittedName>
</protein>
<evidence type="ECO:0000256" key="7">
    <source>
        <dbReference type="ARBA" id="ARBA00023125"/>
    </source>
</evidence>
<dbReference type="GO" id="GO:0005634">
    <property type="term" value="C:nucleus"/>
    <property type="evidence" value="ECO:0007669"/>
    <property type="project" value="UniProtKB-SubCell"/>
</dbReference>
<dbReference type="Pfam" id="PF00271">
    <property type="entry name" value="Helicase_C"/>
    <property type="match status" value="1"/>
</dbReference>
<dbReference type="InterPro" id="IPR049730">
    <property type="entry name" value="SNF2/RAD54-like_C"/>
</dbReference>
<evidence type="ECO:0000259" key="9">
    <source>
        <dbReference type="PROSITE" id="PS51194"/>
    </source>
</evidence>
<dbReference type="SUPFAM" id="SSF52540">
    <property type="entry name" value="P-loop containing nucleoside triphosphate hydrolases"/>
    <property type="match status" value="1"/>
</dbReference>
<evidence type="ECO:0000256" key="8">
    <source>
        <dbReference type="ARBA" id="ARBA00023242"/>
    </source>
</evidence>
<keyword evidence="7" id="KW-0238">DNA-binding</keyword>
<organism evidence="10 11">
    <name type="scientific">Meloidogyne floridensis</name>
    <dbReference type="NCBI Taxonomy" id="298350"/>
    <lineage>
        <taxon>Eukaryota</taxon>
        <taxon>Metazoa</taxon>
        <taxon>Ecdysozoa</taxon>
        <taxon>Nematoda</taxon>
        <taxon>Chromadorea</taxon>
        <taxon>Rhabditida</taxon>
        <taxon>Tylenchina</taxon>
        <taxon>Tylenchomorpha</taxon>
        <taxon>Tylenchoidea</taxon>
        <taxon>Meloidogynidae</taxon>
        <taxon>Meloidogyninae</taxon>
        <taxon>Meloidogyne</taxon>
    </lineage>
</organism>
<sequence>MKLEQNKSSQALIDDFIVDDYVSDTESSDADDIVVMNNPSTSSTKNNELERKSLKRMHNDLKINNSSPSIENWAKDLISEDDRDNFALSNKLLLLIEIIKKCEKIGDKLLVFSQFLSSIALMERMLRYFTQSSGWFVDGHRALMMADGEKWGWHKGIDYSIIDGSVSIVLRDQIQKDFNDPLNLRNRLLLISTKAGSLGTNLIGANRVVIFDCSWNPSHDTQSLFRVYRFGQVKPVYIYRFVAQGTMEERIYNRQVTKESIAKRVTQAAQIQRHYTSQELEEMYLFEPDTLSNDKLDGQGPRLDPPKDRLLGDIILEKTDAIVSYHPHDILFDELEDERLNDEERAEAWKDYEQEREGRAARQQPINGGLNPQQIQILDSLQQQFPGQPFGRDLRILFNYFPHDGVFNKCLAVQGITRDMALHIFRIKAFLGYFIYQIPQNLAGDVNNADKVNRNALQNNESAQTVYQKALFALRTTVKLVRNVPQCSIGLAYATGLFPDLNIEENTTNG</sequence>
<comment type="similarity">
    <text evidence="2">Belongs to the SNF2/RAD54 helicase family.</text>
</comment>
<dbReference type="InterPro" id="IPR001650">
    <property type="entry name" value="Helicase_C-like"/>
</dbReference>
<evidence type="ECO:0000256" key="1">
    <source>
        <dbReference type="ARBA" id="ARBA00004123"/>
    </source>
</evidence>
<dbReference type="GO" id="GO:0003677">
    <property type="term" value="F:DNA binding"/>
    <property type="evidence" value="ECO:0007669"/>
    <property type="project" value="UniProtKB-KW"/>
</dbReference>
<keyword evidence="5" id="KW-0347">Helicase</keyword>
<dbReference type="PANTHER" id="PTHR45797">
    <property type="entry name" value="RAD54-LIKE"/>
    <property type="match status" value="1"/>
</dbReference>
<dbReference type="PROSITE" id="PS51194">
    <property type="entry name" value="HELICASE_CTER"/>
    <property type="match status" value="1"/>
</dbReference>
<evidence type="ECO:0000313" key="11">
    <source>
        <dbReference type="WBParaSite" id="scf7180000423471.g11069"/>
    </source>
</evidence>
<dbReference type="GO" id="GO:0004386">
    <property type="term" value="F:helicase activity"/>
    <property type="evidence" value="ECO:0007669"/>
    <property type="project" value="UniProtKB-KW"/>
</dbReference>
<keyword evidence="10" id="KW-1185">Reference proteome</keyword>
<reference evidence="11" key="1">
    <citation type="submission" date="2022-11" db="UniProtKB">
        <authorList>
            <consortium name="WormBaseParasite"/>
        </authorList>
    </citation>
    <scope>IDENTIFICATION</scope>
</reference>
<dbReference type="GO" id="GO:0016887">
    <property type="term" value="F:ATP hydrolysis activity"/>
    <property type="evidence" value="ECO:0007669"/>
    <property type="project" value="InterPro"/>
</dbReference>
<evidence type="ECO:0000256" key="4">
    <source>
        <dbReference type="ARBA" id="ARBA00022801"/>
    </source>
</evidence>
<proteinExistence type="inferred from homology"/>
<dbReference type="AlphaFoldDB" id="A0A915P8Y1"/>
<evidence type="ECO:0000256" key="3">
    <source>
        <dbReference type="ARBA" id="ARBA00022741"/>
    </source>
</evidence>
<evidence type="ECO:0000256" key="6">
    <source>
        <dbReference type="ARBA" id="ARBA00022840"/>
    </source>
</evidence>
<keyword evidence="8" id="KW-0539">Nucleus</keyword>
<dbReference type="SMART" id="SM00490">
    <property type="entry name" value="HELICc"/>
    <property type="match status" value="1"/>
</dbReference>
<keyword evidence="3" id="KW-0547">Nucleotide-binding</keyword>
<comment type="subcellular location">
    <subcellularLocation>
        <location evidence="1">Nucleus</location>
    </subcellularLocation>
</comment>
<dbReference type="GO" id="GO:0005524">
    <property type="term" value="F:ATP binding"/>
    <property type="evidence" value="ECO:0007669"/>
    <property type="project" value="UniProtKB-KW"/>
</dbReference>
<keyword evidence="4" id="KW-0378">Hydrolase</keyword>
<dbReference type="InterPro" id="IPR044574">
    <property type="entry name" value="ARIP4-like"/>
</dbReference>
<dbReference type="Gene3D" id="3.40.50.300">
    <property type="entry name" value="P-loop containing nucleotide triphosphate hydrolases"/>
    <property type="match status" value="1"/>
</dbReference>
<name>A0A915P8Y1_9BILA</name>
<dbReference type="Proteomes" id="UP000887560">
    <property type="component" value="Unplaced"/>
</dbReference>